<evidence type="ECO:0000256" key="1">
    <source>
        <dbReference type="SAM" id="MobiDB-lite"/>
    </source>
</evidence>
<evidence type="ECO:0000313" key="2">
    <source>
        <dbReference type="EMBL" id="SBT00457.1"/>
    </source>
</evidence>
<feature type="region of interest" description="Disordered" evidence="1">
    <location>
        <begin position="86"/>
        <end position="113"/>
    </location>
</feature>
<proteinExistence type="predicted"/>
<reference evidence="3" key="1">
    <citation type="submission" date="2016-05" db="EMBL/GenBank/DDBJ databases">
        <authorList>
            <person name="Naeem Raeece"/>
        </authorList>
    </citation>
    <scope>NUCLEOTIDE SEQUENCE [LARGE SCALE GENOMIC DNA]</scope>
</reference>
<evidence type="ECO:0000313" key="3">
    <source>
        <dbReference type="Proteomes" id="UP000078597"/>
    </source>
</evidence>
<dbReference type="EMBL" id="FLQW01006420">
    <property type="protein sequence ID" value="SBT00457.1"/>
    <property type="molecule type" value="Genomic_DNA"/>
</dbReference>
<organism evidence="2 3">
    <name type="scientific">Plasmodium malariae</name>
    <dbReference type="NCBI Taxonomy" id="5858"/>
    <lineage>
        <taxon>Eukaryota</taxon>
        <taxon>Sar</taxon>
        <taxon>Alveolata</taxon>
        <taxon>Apicomplexa</taxon>
        <taxon>Aconoidasida</taxon>
        <taxon>Haemosporida</taxon>
        <taxon>Plasmodiidae</taxon>
        <taxon>Plasmodium</taxon>
        <taxon>Plasmodium (Plasmodium)</taxon>
    </lineage>
</organism>
<gene>
    <name evidence="2" type="ORF">PMALA_076660</name>
</gene>
<sequence length="113" mass="13646">MNYVKLSLHSYPVKCYGKTYKVSNTLKLKGIGLKSLDEEEIRNIFKKLDIRCMAYLVDKEDIIYLEFYKKKECSQIFSFFNKVMKRKEKERKRKGKKTKERAKRKERKQMSSS</sequence>
<accession>A0A1A8X771</accession>
<dbReference type="Proteomes" id="UP000078597">
    <property type="component" value="Unassembled WGS sequence"/>
</dbReference>
<protein>
    <submittedName>
        <fullName evidence="2">Uncharacterized protein</fullName>
    </submittedName>
</protein>
<feature type="compositionally biased region" description="Basic residues" evidence="1">
    <location>
        <begin position="86"/>
        <end position="107"/>
    </location>
</feature>
<dbReference type="AlphaFoldDB" id="A0A1A8X771"/>
<name>A0A1A8X771_PLAMA</name>
<dbReference type="VEuPathDB" id="PlasmoDB:PmUG01_10039200"/>